<reference evidence="4 5" key="1">
    <citation type="submission" date="2024-10" db="EMBL/GenBank/DDBJ databases">
        <title>The Natural Products Discovery Center: Release of the First 8490 Sequenced Strains for Exploring Actinobacteria Biosynthetic Diversity.</title>
        <authorList>
            <person name="Kalkreuter E."/>
            <person name="Kautsar S.A."/>
            <person name="Yang D."/>
            <person name="Bader C.D."/>
            <person name="Teijaro C.N."/>
            <person name="Fluegel L."/>
            <person name="Davis C.M."/>
            <person name="Simpson J.R."/>
            <person name="Lauterbach L."/>
            <person name="Steele A.D."/>
            <person name="Gui C."/>
            <person name="Meng S."/>
            <person name="Li G."/>
            <person name="Viehrig K."/>
            <person name="Ye F."/>
            <person name="Su P."/>
            <person name="Kiefer A.F."/>
            <person name="Nichols A."/>
            <person name="Cepeda A.J."/>
            <person name="Yan W."/>
            <person name="Fan B."/>
            <person name="Jiang Y."/>
            <person name="Adhikari A."/>
            <person name="Zheng C.-J."/>
            <person name="Schuster L."/>
            <person name="Cowan T.M."/>
            <person name="Smanski M.J."/>
            <person name="Chevrette M.G."/>
            <person name="De Carvalho L.P.S."/>
            <person name="Shen B."/>
        </authorList>
    </citation>
    <scope>NUCLEOTIDE SEQUENCE [LARGE SCALE GENOMIC DNA]</scope>
    <source>
        <strain evidence="4 5">NPDC001281</strain>
    </source>
</reference>
<proteinExistence type="inferred from homology"/>
<dbReference type="SUPFAM" id="SSF51735">
    <property type="entry name" value="NAD(P)-binding Rossmann-fold domains"/>
    <property type="match status" value="1"/>
</dbReference>
<dbReference type="Proteomes" id="UP001602119">
    <property type="component" value="Unassembled WGS sequence"/>
</dbReference>
<dbReference type="RefSeq" id="WP_387342814.1">
    <property type="nucleotide sequence ID" value="NZ_JBIAXI010000009.1"/>
</dbReference>
<comment type="caution">
    <text evidence="4">The sequence shown here is derived from an EMBL/GenBank/DDBJ whole genome shotgun (WGS) entry which is preliminary data.</text>
</comment>
<dbReference type="PANTHER" id="PTHR10491:SF4">
    <property type="entry name" value="METHIONINE ADENOSYLTRANSFERASE 2 SUBUNIT BETA"/>
    <property type="match status" value="1"/>
</dbReference>
<evidence type="ECO:0000256" key="2">
    <source>
        <dbReference type="RuleBase" id="RU364082"/>
    </source>
</evidence>
<evidence type="ECO:0000256" key="1">
    <source>
        <dbReference type="ARBA" id="ARBA00010944"/>
    </source>
</evidence>
<dbReference type="Pfam" id="PF04321">
    <property type="entry name" value="RmlD_sub_bind"/>
    <property type="match status" value="1"/>
</dbReference>
<dbReference type="InterPro" id="IPR029903">
    <property type="entry name" value="RmlD-like-bd"/>
</dbReference>
<comment type="pathway">
    <text evidence="2">Carbohydrate biosynthesis; dTDP-L-rhamnose biosynthesis.</text>
</comment>
<dbReference type="InterPro" id="IPR036291">
    <property type="entry name" value="NAD(P)-bd_dom_sf"/>
</dbReference>
<keyword evidence="2 4" id="KW-0560">Oxidoreductase</keyword>
<name>A0ABW6V5F7_MICFU</name>
<dbReference type="InterPro" id="IPR005913">
    <property type="entry name" value="dTDP_dehydrorham_reduct"/>
</dbReference>
<accession>A0ABW6V5F7</accession>
<dbReference type="PANTHER" id="PTHR10491">
    <property type="entry name" value="DTDP-4-DEHYDRORHAMNOSE REDUCTASE"/>
    <property type="match status" value="1"/>
</dbReference>
<evidence type="ECO:0000313" key="4">
    <source>
        <dbReference type="EMBL" id="MFF4774475.1"/>
    </source>
</evidence>
<dbReference type="GO" id="GO:0008831">
    <property type="term" value="F:dTDP-4-dehydrorhamnose reductase activity"/>
    <property type="evidence" value="ECO:0007669"/>
    <property type="project" value="UniProtKB-EC"/>
</dbReference>
<dbReference type="CDD" id="cd05254">
    <property type="entry name" value="dTDP_HR_like_SDR_e"/>
    <property type="match status" value="1"/>
</dbReference>
<comment type="function">
    <text evidence="2">Catalyzes the reduction of dTDP-6-deoxy-L-lyxo-4-hexulose to yield dTDP-L-rhamnose.</text>
</comment>
<sequence length="286" mass="30348">MTRWLVTGATGMLGSDLVGVLSLAGERVVALGRRDLDLLDPAAVASVVRAVRPDVVVNCAAWTAVDDAEVREAEATAVNGHAVEVLAAVCGRRLVQISTDYVFDGAAPGPYPEDAPTRPINAYGRSKLAGERAALKSGGRVVRTAWLYGANGPNFVQTMVRLAGERDTVSVVADQFGQPTWSGDLAAQIVRMVRAGAPPGVYHGTSGGRTSWHGFAREVFALLGADPERVRPIPSAEFPRPAARPANSVLGHAAWAGCGLAPIRDWREALHAAWPYLRRVVSCHVF</sequence>
<dbReference type="NCBIfam" id="TIGR01214">
    <property type="entry name" value="rmlD"/>
    <property type="match status" value="1"/>
</dbReference>
<organism evidence="4 5">
    <name type="scientific">Microtetraspora fusca</name>
    <dbReference type="NCBI Taxonomy" id="1997"/>
    <lineage>
        <taxon>Bacteria</taxon>
        <taxon>Bacillati</taxon>
        <taxon>Actinomycetota</taxon>
        <taxon>Actinomycetes</taxon>
        <taxon>Streptosporangiales</taxon>
        <taxon>Streptosporangiaceae</taxon>
        <taxon>Microtetraspora</taxon>
    </lineage>
</organism>
<dbReference type="Gene3D" id="3.90.25.10">
    <property type="entry name" value="UDP-galactose 4-epimerase, domain 1"/>
    <property type="match status" value="1"/>
</dbReference>
<protein>
    <recommendedName>
        <fullName evidence="2">dTDP-4-dehydrorhamnose reductase</fullName>
        <ecNumber evidence="2">1.1.1.133</ecNumber>
    </recommendedName>
</protein>
<dbReference type="EC" id="1.1.1.133" evidence="2"/>
<gene>
    <name evidence="4" type="primary">rfbD</name>
    <name evidence="4" type="ORF">ACFY05_16615</name>
</gene>
<dbReference type="Gene3D" id="3.40.50.720">
    <property type="entry name" value="NAD(P)-binding Rossmann-like Domain"/>
    <property type="match status" value="1"/>
</dbReference>
<keyword evidence="2" id="KW-0521">NADP</keyword>
<dbReference type="EMBL" id="JBIAXI010000009">
    <property type="protein sequence ID" value="MFF4774475.1"/>
    <property type="molecule type" value="Genomic_DNA"/>
</dbReference>
<evidence type="ECO:0000313" key="5">
    <source>
        <dbReference type="Proteomes" id="UP001602119"/>
    </source>
</evidence>
<comment type="similarity">
    <text evidence="1 2">Belongs to the dTDP-4-dehydrorhamnose reductase family.</text>
</comment>
<keyword evidence="5" id="KW-1185">Reference proteome</keyword>
<evidence type="ECO:0000259" key="3">
    <source>
        <dbReference type="Pfam" id="PF04321"/>
    </source>
</evidence>
<feature type="domain" description="RmlD-like substrate binding" evidence="3">
    <location>
        <begin position="4"/>
        <end position="273"/>
    </location>
</feature>